<feature type="transmembrane region" description="Helical" evidence="6">
    <location>
        <begin position="40"/>
        <end position="63"/>
    </location>
</feature>
<keyword evidence="9" id="KW-1185">Reference proteome</keyword>
<accession>A0ABW7XJF0</accession>
<feature type="transmembrane region" description="Helical" evidence="6">
    <location>
        <begin position="106"/>
        <end position="132"/>
    </location>
</feature>
<dbReference type="InterPro" id="IPR011701">
    <property type="entry name" value="MFS"/>
</dbReference>
<keyword evidence="4 6" id="KW-0472">Membrane</keyword>
<dbReference type="EMBL" id="JBIRYI010000006">
    <property type="protein sequence ID" value="MFI2487636.1"/>
    <property type="molecule type" value="Genomic_DNA"/>
</dbReference>
<evidence type="ECO:0000256" key="6">
    <source>
        <dbReference type="SAM" id="Phobius"/>
    </source>
</evidence>
<dbReference type="Proteomes" id="UP001611580">
    <property type="component" value="Unassembled WGS sequence"/>
</dbReference>
<dbReference type="Pfam" id="PF07690">
    <property type="entry name" value="MFS_1"/>
    <property type="match status" value="1"/>
</dbReference>
<gene>
    <name evidence="8" type="ORF">ACH47X_12035</name>
</gene>
<evidence type="ECO:0000256" key="3">
    <source>
        <dbReference type="ARBA" id="ARBA00022989"/>
    </source>
</evidence>
<evidence type="ECO:0000256" key="1">
    <source>
        <dbReference type="ARBA" id="ARBA00004651"/>
    </source>
</evidence>
<feature type="region of interest" description="Disordered" evidence="5">
    <location>
        <begin position="1"/>
        <end position="30"/>
    </location>
</feature>
<dbReference type="PANTHER" id="PTHR23501">
    <property type="entry name" value="MAJOR FACILITATOR SUPERFAMILY"/>
    <property type="match status" value="1"/>
</dbReference>
<feature type="transmembrane region" description="Helical" evidence="6">
    <location>
        <begin position="374"/>
        <end position="396"/>
    </location>
</feature>
<dbReference type="SUPFAM" id="SSF103473">
    <property type="entry name" value="MFS general substrate transporter"/>
    <property type="match status" value="1"/>
</dbReference>
<comment type="subcellular location">
    <subcellularLocation>
        <location evidence="1">Cell membrane</location>
        <topology evidence="1">Multi-pass membrane protein</topology>
    </subcellularLocation>
</comment>
<protein>
    <submittedName>
        <fullName evidence="8">MFS transporter</fullName>
    </submittedName>
</protein>
<feature type="region of interest" description="Disordered" evidence="5">
    <location>
        <begin position="219"/>
        <end position="253"/>
    </location>
</feature>
<keyword evidence="2 6" id="KW-0812">Transmembrane</keyword>
<feature type="transmembrane region" description="Helical" evidence="6">
    <location>
        <begin position="408"/>
        <end position="430"/>
    </location>
</feature>
<dbReference type="InterPro" id="IPR020846">
    <property type="entry name" value="MFS_dom"/>
</dbReference>
<organism evidence="8 9">
    <name type="scientific">Promicromonospora kroppenstedtii</name>
    <dbReference type="NCBI Taxonomy" id="440482"/>
    <lineage>
        <taxon>Bacteria</taxon>
        <taxon>Bacillati</taxon>
        <taxon>Actinomycetota</taxon>
        <taxon>Actinomycetes</taxon>
        <taxon>Micrococcales</taxon>
        <taxon>Promicromonosporaceae</taxon>
        <taxon>Promicromonospora</taxon>
    </lineage>
</organism>
<feature type="transmembrane region" description="Helical" evidence="6">
    <location>
        <begin position="307"/>
        <end position="329"/>
    </location>
</feature>
<evidence type="ECO:0000313" key="8">
    <source>
        <dbReference type="EMBL" id="MFI2487636.1"/>
    </source>
</evidence>
<feature type="transmembrane region" description="Helical" evidence="6">
    <location>
        <begin position="280"/>
        <end position="301"/>
    </location>
</feature>
<reference evidence="8 9" key="1">
    <citation type="submission" date="2024-10" db="EMBL/GenBank/DDBJ databases">
        <title>The Natural Products Discovery Center: Release of the First 8490 Sequenced Strains for Exploring Actinobacteria Biosynthetic Diversity.</title>
        <authorList>
            <person name="Kalkreuter E."/>
            <person name="Kautsar S.A."/>
            <person name="Yang D."/>
            <person name="Bader C.D."/>
            <person name="Teijaro C.N."/>
            <person name="Fluegel L."/>
            <person name="Davis C.M."/>
            <person name="Simpson J.R."/>
            <person name="Lauterbach L."/>
            <person name="Steele A.D."/>
            <person name="Gui C."/>
            <person name="Meng S."/>
            <person name="Li G."/>
            <person name="Viehrig K."/>
            <person name="Ye F."/>
            <person name="Su P."/>
            <person name="Kiefer A.F."/>
            <person name="Nichols A."/>
            <person name="Cepeda A.J."/>
            <person name="Yan W."/>
            <person name="Fan B."/>
            <person name="Jiang Y."/>
            <person name="Adhikari A."/>
            <person name="Zheng C.-J."/>
            <person name="Schuster L."/>
            <person name="Cowan T.M."/>
            <person name="Smanski M.J."/>
            <person name="Chevrette M.G."/>
            <person name="De Carvalho L.P.S."/>
            <person name="Shen B."/>
        </authorList>
    </citation>
    <scope>NUCLEOTIDE SEQUENCE [LARGE SCALE GENOMIC DNA]</scope>
    <source>
        <strain evidence="8 9">NPDC019481</strain>
    </source>
</reference>
<sequence length="469" mass="46891">MTAEVSADQPASQPGEPPVAEPDALSDAQPGALSAGGQRLVLIGMVALCSLGAFEALAVATAMPTIAVDLDGLRHYTFAFAVVFATSVVGMLTAGRWCDRTGPTPAMWTGVALFVVGLVVAGTATGMGALIAGRAVQGVGSGLFGVALYVLVARVFAPERRPAVFSAFAAAWVVPAIVGPGLAGLVVDHLGWRWVFLGAAALTIPAAILMRPGLTAAHGGGPTADGASGRDRPGRRARSGEAPGPAVQEPGIDRTERPVAHALHLALAVLRAGRGLPAVVSVRALVSAAFTGAEVLLPLLLVHERQLSPGGAGLILTVGALGWSGASWVRGRNLLHLSHTGYVRLGGGLLALGMVGAALLVLPDVPAGVGMAFWVLSGSGMGLVYPTLSVLTLELAPPHEHGSASSALQVADAVAAAIASSATGALLWALYDVAGLPAYAVVLGLTGLLAAVALALAGRTQVQVGPVAS</sequence>
<proteinExistence type="predicted"/>
<evidence type="ECO:0000313" key="9">
    <source>
        <dbReference type="Proteomes" id="UP001611580"/>
    </source>
</evidence>
<feature type="transmembrane region" description="Helical" evidence="6">
    <location>
        <begin position="138"/>
        <end position="157"/>
    </location>
</feature>
<comment type="caution">
    <text evidence="8">The sequence shown here is derived from an EMBL/GenBank/DDBJ whole genome shotgun (WGS) entry which is preliminary data.</text>
</comment>
<dbReference type="Gene3D" id="1.20.1250.20">
    <property type="entry name" value="MFS general substrate transporter like domains"/>
    <property type="match status" value="1"/>
</dbReference>
<dbReference type="PROSITE" id="PS50850">
    <property type="entry name" value="MFS"/>
    <property type="match status" value="1"/>
</dbReference>
<feature type="transmembrane region" description="Helical" evidence="6">
    <location>
        <begin position="341"/>
        <end position="362"/>
    </location>
</feature>
<feature type="transmembrane region" description="Helical" evidence="6">
    <location>
        <begin position="436"/>
        <end position="457"/>
    </location>
</feature>
<dbReference type="RefSeq" id="WP_397404508.1">
    <property type="nucleotide sequence ID" value="NZ_JBIRYI010000006.1"/>
</dbReference>
<feature type="transmembrane region" description="Helical" evidence="6">
    <location>
        <begin position="192"/>
        <end position="210"/>
    </location>
</feature>
<dbReference type="PANTHER" id="PTHR23501:SF154">
    <property type="entry name" value="MULTIDRUG-EFFLUX TRANSPORTER RV1634-RELATED"/>
    <property type="match status" value="1"/>
</dbReference>
<evidence type="ECO:0000256" key="4">
    <source>
        <dbReference type="ARBA" id="ARBA00023136"/>
    </source>
</evidence>
<evidence type="ECO:0000256" key="5">
    <source>
        <dbReference type="SAM" id="MobiDB-lite"/>
    </source>
</evidence>
<evidence type="ECO:0000256" key="2">
    <source>
        <dbReference type="ARBA" id="ARBA00022692"/>
    </source>
</evidence>
<name>A0ABW7XJF0_9MICO</name>
<feature type="domain" description="Major facilitator superfamily (MFS) profile" evidence="7">
    <location>
        <begin position="41"/>
        <end position="461"/>
    </location>
</feature>
<dbReference type="InterPro" id="IPR036259">
    <property type="entry name" value="MFS_trans_sf"/>
</dbReference>
<keyword evidence="3 6" id="KW-1133">Transmembrane helix</keyword>
<feature type="transmembrane region" description="Helical" evidence="6">
    <location>
        <begin position="75"/>
        <end position="94"/>
    </location>
</feature>
<feature type="transmembrane region" description="Helical" evidence="6">
    <location>
        <begin position="164"/>
        <end position="186"/>
    </location>
</feature>
<evidence type="ECO:0000259" key="7">
    <source>
        <dbReference type="PROSITE" id="PS50850"/>
    </source>
</evidence>